<dbReference type="Proteomes" id="UP000324800">
    <property type="component" value="Unassembled WGS sequence"/>
</dbReference>
<dbReference type="PANTHER" id="PTHR44167">
    <property type="entry name" value="OVARIAN-SPECIFIC SERINE/THREONINE-PROTEIN KINASE LOK-RELATED"/>
    <property type="match status" value="1"/>
</dbReference>
<name>A0A5J4RIA1_9EUKA</name>
<feature type="domain" description="Protein kinase" evidence="1">
    <location>
        <begin position="1"/>
        <end position="95"/>
    </location>
</feature>
<dbReference type="EMBL" id="SNRW01042212">
    <property type="protein sequence ID" value="KAA6333342.1"/>
    <property type="molecule type" value="Genomic_DNA"/>
</dbReference>
<dbReference type="GO" id="GO:0005634">
    <property type="term" value="C:nucleus"/>
    <property type="evidence" value="ECO:0007669"/>
    <property type="project" value="TreeGrafter"/>
</dbReference>
<sequence>MSPELFKIPKIVTQKVDTYAIGITFYHIITHKYPVQLRSFDDYQVYYTNSKFDTVPLERPDDIKDLLLWDLLSQLLEFDPNKRLSASEALLHPYFTSFEALNDISLDQREYASLASTSKMNGDTTIIEHDTNQTLNSSSTQFSD</sequence>
<dbReference type="InterPro" id="IPR000719">
    <property type="entry name" value="Prot_kinase_dom"/>
</dbReference>
<protein>
    <recommendedName>
        <fullName evidence="1">Protein kinase domain-containing protein</fullName>
    </recommendedName>
</protein>
<evidence type="ECO:0000259" key="1">
    <source>
        <dbReference type="PROSITE" id="PS50011"/>
    </source>
</evidence>
<dbReference type="InterPro" id="IPR011009">
    <property type="entry name" value="Kinase-like_dom_sf"/>
</dbReference>
<reference evidence="2 3" key="1">
    <citation type="submission" date="2019-03" db="EMBL/GenBank/DDBJ databases">
        <title>Single cell metagenomics reveals metabolic interactions within the superorganism composed of flagellate Streblomastix strix and complex community of Bacteroidetes bacteria on its surface.</title>
        <authorList>
            <person name="Treitli S.C."/>
            <person name="Kolisko M."/>
            <person name="Husnik F."/>
            <person name="Keeling P."/>
            <person name="Hampl V."/>
        </authorList>
    </citation>
    <scope>NUCLEOTIDE SEQUENCE [LARGE SCALE GENOMIC DNA]</scope>
    <source>
        <strain evidence="2">ST1C</strain>
    </source>
</reference>
<dbReference type="PANTHER" id="PTHR44167:SF24">
    <property type="entry name" value="SERINE_THREONINE-PROTEIN KINASE CHK2"/>
    <property type="match status" value="1"/>
</dbReference>
<proteinExistence type="predicted"/>
<evidence type="ECO:0000313" key="2">
    <source>
        <dbReference type="EMBL" id="KAA6333342.1"/>
    </source>
</evidence>
<dbReference type="SUPFAM" id="SSF56112">
    <property type="entry name" value="Protein kinase-like (PK-like)"/>
    <property type="match status" value="1"/>
</dbReference>
<dbReference type="GO" id="GO:0004674">
    <property type="term" value="F:protein serine/threonine kinase activity"/>
    <property type="evidence" value="ECO:0007669"/>
    <property type="project" value="TreeGrafter"/>
</dbReference>
<dbReference type="Gene3D" id="1.10.510.10">
    <property type="entry name" value="Transferase(Phosphotransferase) domain 1"/>
    <property type="match status" value="1"/>
</dbReference>
<evidence type="ECO:0000313" key="3">
    <source>
        <dbReference type="Proteomes" id="UP000324800"/>
    </source>
</evidence>
<dbReference type="PROSITE" id="PS50011">
    <property type="entry name" value="PROTEIN_KINASE_DOM"/>
    <property type="match status" value="1"/>
</dbReference>
<dbReference type="GO" id="GO:0044773">
    <property type="term" value="P:mitotic DNA damage checkpoint signaling"/>
    <property type="evidence" value="ECO:0007669"/>
    <property type="project" value="TreeGrafter"/>
</dbReference>
<gene>
    <name evidence="2" type="ORF">EZS28_053185</name>
</gene>
<dbReference type="Pfam" id="PF00069">
    <property type="entry name" value="Pkinase"/>
    <property type="match status" value="1"/>
</dbReference>
<dbReference type="GO" id="GO:0005524">
    <property type="term" value="F:ATP binding"/>
    <property type="evidence" value="ECO:0007669"/>
    <property type="project" value="InterPro"/>
</dbReference>
<organism evidence="2 3">
    <name type="scientific">Streblomastix strix</name>
    <dbReference type="NCBI Taxonomy" id="222440"/>
    <lineage>
        <taxon>Eukaryota</taxon>
        <taxon>Metamonada</taxon>
        <taxon>Preaxostyla</taxon>
        <taxon>Oxymonadida</taxon>
        <taxon>Streblomastigidae</taxon>
        <taxon>Streblomastix</taxon>
    </lineage>
</organism>
<accession>A0A5J4RIA1</accession>
<comment type="caution">
    <text evidence="2">The sequence shown here is derived from an EMBL/GenBank/DDBJ whole genome shotgun (WGS) entry which is preliminary data.</text>
</comment>
<dbReference type="AlphaFoldDB" id="A0A5J4RIA1"/>